<dbReference type="EMBL" id="KK915001">
    <property type="protein sequence ID" value="KDP25002.1"/>
    <property type="molecule type" value="Genomic_DNA"/>
</dbReference>
<name>A0A067JM84_JATCU</name>
<accession>A0A067JM84</accession>
<organism evidence="2 3">
    <name type="scientific">Jatropha curcas</name>
    <name type="common">Barbados nut</name>
    <dbReference type="NCBI Taxonomy" id="180498"/>
    <lineage>
        <taxon>Eukaryota</taxon>
        <taxon>Viridiplantae</taxon>
        <taxon>Streptophyta</taxon>
        <taxon>Embryophyta</taxon>
        <taxon>Tracheophyta</taxon>
        <taxon>Spermatophyta</taxon>
        <taxon>Magnoliopsida</taxon>
        <taxon>eudicotyledons</taxon>
        <taxon>Gunneridae</taxon>
        <taxon>Pentapetalae</taxon>
        <taxon>rosids</taxon>
        <taxon>fabids</taxon>
        <taxon>Malpighiales</taxon>
        <taxon>Euphorbiaceae</taxon>
        <taxon>Crotonoideae</taxon>
        <taxon>Jatropheae</taxon>
        <taxon>Jatropha</taxon>
    </lineage>
</organism>
<feature type="compositionally biased region" description="Basic and acidic residues" evidence="1">
    <location>
        <begin position="111"/>
        <end position="124"/>
    </location>
</feature>
<evidence type="ECO:0000256" key="1">
    <source>
        <dbReference type="SAM" id="MobiDB-lite"/>
    </source>
</evidence>
<proteinExistence type="predicted"/>
<evidence type="ECO:0000313" key="3">
    <source>
        <dbReference type="Proteomes" id="UP000027138"/>
    </source>
</evidence>
<dbReference type="Proteomes" id="UP000027138">
    <property type="component" value="Unassembled WGS sequence"/>
</dbReference>
<feature type="region of interest" description="Disordered" evidence="1">
    <location>
        <begin position="74"/>
        <end position="124"/>
    </location>
</feature>
<feature type="compositionally biased region" description="Basic residues" evidence="1">
    <location>
        <begin position="78"/>
        <end position="96"/>
    </location>
</feature>
<sequence>MARSGGLAEGGGAAGGAAAMEEVARLAWQRADCGARRSCGTCWRALEAVRLQLARGGARPTLLELLELLAVTQTQLQGRKKERKKERRRRRRRRRRREEGGGGGSGGLPATEKKNAETGEGEWSQRWKYEEKGKILEGFGWFGSIQFFGSVQIMVFH</sequence>
<dbReference type="AlphaFoldDB" id="A0A067JM84"/>
<reference evidence="2 3" key="1">
    <citation type="journal article" date="2014" name="PLoS ONE">
        <title>Global Analysis of Gene Expression Profiles in Physic Nut (Jatropha curcas L.) Seedlings Exposed to Salt Stress.</title>
        <authorList>
            <person name="Zhang L."/>
            <person name="Zhang C."/>
            <person name="Wu P."/>
            <person name="Chen Y."/>
            <person name="Li M."/>
            <person name="Jiang H."/>
            <person name="Wu G."/>
        </authorList>
    </citation>
    <scope>NUCLEOTIDE SEQUENCE [LARGE SCALE GENOMIC DNA]</scope>
    <source>
        <strain evidence="3">cv. GZQX0401</strain>
        <tissue evidence="2">Young leaves</tissue>
    </source>
</reference>
<protein>
    <submittedName>
        <fullName evidence="2">Uncharacterized protein</fullName>
    </submittedName>
</protein>
<gene>
    <name evidence="2" type="ORF">JCGZ_23985</name>
</gene>
<evidence type="ECO:0000313" key="2">
    <source>
        <dbReference type="EMBL" id="KDP25002.1"/>
    </source>
</evidence>
<keyword evidence="3" id="KW-1185">Reference proteome</keyword>